<organism>
    <name type="scientific">Neospora caninum (strain Liverpool)</name>
    <dbReference type="NCBI Taxonomy" id="572307"/>
    <lineage>
        <taxon>Eukaryota</taxon>
        <taxon>Sar</taxon>
        <taxon>Alveolata</taxon>
        <taxon>Apicomplexa</taxon>
        <taxon>Conoidasida</taxon>
        <taxon>Coccidia</taxon>
        <taxon>Eucoccidiorida</taxon>
        <taxon>Eimeriorina</taxon>
        <taxon>Sarcocystidae</taxon>
        <taxon>Neospora</taxon>
    </lineage>
</organism>
<feature type="region of interest" description="Disordered" evidence="1">
    <location>
        <begin position="1"/>
        <end position="20"/>
    </location>
</feature>
<dbReference type="VEuPathDB" id="ToxoDB:NCLIV_068910"/>
<proteinExistence type="predicted"/>
<evidence type="ECO:0000256" key="1">
    <source>
        <dbReference type="SAM" id="MobiDB-lite"/>
    </source>
</evidence>
<evidence type="ECO:0000256" key="2">
    <source>
        <dbReference type="SAM" id="Phobius"/>
    </source>
</evidence>
<feature type="transmembrane region" description="Helical" evidence="2">
    <location>
        <begin position="40"/>
        <end position="64"/>
    </location>
</feature>
<keyword evidence="2" id="KW-0812">Transmembrane</keyword>
<keyword evidence="2" id="KW-1133">Transmembrane helix</keyword>
<feature type="region of interest" description="Disordered" evidence="1">
    <location>
        <begin position="87"/>
        <end position="120"/>
    </location>
</feature>
<protein>
    <submittedName>
        <fullName evidence="3">Uncharacterized protein</fullName>
    </submittedName>
</protein>
<evidence type="ECO:0000313" key="4">
    <source>
        <dbReference type="EMBL" id="CEL71227.1"/>
    </source>
</evidence>
<accession>F0JAW1</accession>
<dbReference type="AlphaFoldDB" id="F0JAW1"/>
<keyword evidence="2" id="KW-0472">Membrane</keyword>
<sequence>MQRSQETIQTPNLGSRTNQKATGAASFLAEEEKADNTQSILILCVVVILAMVICLGLLLGMWWLPRERERKRRLQVALDAERAPGLFFSEDEGASTNDEGGPKAGEKPPPVSEEQAAAQIASREQQIVEEELGRVLVVDPVTGMMRSVSDPSTVLLVPPGSY</sequence>
<evidence type="ECO:0000313" key="3">
    <source>
        <dbReference type="EMBL" id="CCA30014.1"/>
    </source>
</evidence>
<name>F0JAW1_NEOCL</name>
<reference evidence="3" key="1">
    <citation type="submission" date="2011-03" db="EMBL/GenBank/DDBJ databases">
        <title>Comparative genomics and transcriptomics of Neospora caninum and Toxoplasma gondii.</title>
        <authorList>
            <person name="Reid A.J."/>
            <person name="Sohal A."/>
            <person name="Harris D."/>
            <person name="Quail M."/>
            <person name="Sanders M."/>
            <person name="Berriman M."/>
            <person name="Wastling J.M."/>
            <person name="Pain A."/>
        </authorList>
    </citation>
    <scope>NUCLEOTIDE SEQUENCE</scope>
    <source>
        <strain evidence="3">Liverpool</strain>
    </source>
</reference>
<dbReference type="EMBL" id="CADU01000237">
    <property type="protein sequence ID" value="CCA30014.1"/>
    <property type="molecule type" value="Genomic_DNA"/>
</dbReference>
<dbReference type="EMBL" id="LN714488">
    <property type="protein sequence ID" value="CEL71227.1"/>
    <property type="molecule type" value="Genomic_DNA"/>
</dbReference>
<reference evidence="4" key="3">
    <citation type="journal article" date="2015" name="PLoS ONE">
        <title>Comprehensive Evaluation of Toxoplasma gondii VEG and Neospora caninum LIV Genomes with Tachyzoite Stage Transcriptome and Proteome Defines Novel Transcript Features.</title>
        <authorList>
            <person name="Ramaprasad A."/>
            <person name="Mourier T."/>
            <person name="Naeem R."/>
            <person name="Malas T.B."/>
            <person name="Moussa E."/>
            <person name="Panigrahi A."/>
            <person name="Vermont S.J."/>
            <person name="Otto T.D."/>
            <person name="Wastling J."/>
            <person name="Pain A."/>
        </authorList>
    </citation>
    <scope>NUCLEOTIDE SEQUENCE</scope>
    <source>
        <strain evidence="4">Liverpool</strain>
    </source>
</reference>
<gene>
    <name evidence="4" type="ORF">BN1204_068910</name>
    <name evidence="3" type="ORF">NCLIV_068910</name>
</gene>
<reference evidence="3" key="2">
    <citation type="submission" date="2011-03" db="EMBL/GenBank/DDBJ databases">
        <authorList>
            <person name="Aslett M."/>
        </authorList>
    </citation>
    <scope>NUCLEOTIDE SEQUENCE</scope>
    <source>
        <strain evidence="3">Liverpool</strain>
    </source>
</reference>